<feature type="transmembrane region" description="Helical" evidence="1">
    <location>
        <begin position="345"/>
        <end position="367"/>
    </location>
</feature>
<feature type="transmembrane region" description="Helical" evidence="1">
    <location>
        <begin position="55"/>
        <end position="75"/>
    </location>
</feature>
<keyword evidence="1" id="KW-0472">Membrane</keyword>
<name>A0A1F7H311_9BACT</name>
<feature type="transmembrane region" description="Helical" evidence="1">
    <location>
        <begin position="128"/>
        <end position="146"/>
    </location>
</feature>
<feature type="transmembrane region" description="Helical" evidence="1">
    <location>
        <begin position="198"/>
        <end position="219"/>
    </location>
</feature>
<feature type="transmembrane region" description="Helical" evidence="1">
    <location>
        <begin position="482"/>
        <end position="502"/>
    </location>
</feature>
<feature type="transmembrane region" description="Helical" evidence="1">
    <location>
        <begin position="406"/>
        <end position="427"/>
    </location>
</feature>
<dbReference type="Proteomes" id="UP000177913">
    <property type="component" value="Unassembled WGS sequence"/>
</dbReference>
<sequence>MFNQTLQLLNISLFITNLWIILYNALLGYLNFLRPPVVQDKLYRPAGAFPEPFDLPLYFILTFIFVLVIVAIQKLARHFPVIKRLKINLFIFLFLLLVFISHLGSYPLAGQFYPFTPRQNQSFYDIRIILYLVTVALIIAETTIVFKLFKNASVASILLYVWIFFLIGFFVFEAGFPIRPHDYSFFLGPLWEIIKGKTIFTDIPSQYGFLSVLVFVPLYKFGIFSFSHLSMFVFIIQIVQYFIDFYLIYKVSKSLPLALIGLFSIFTINYLSLFVLPLTLIQYGAMRRIPIELSLLLLYKKKKIDSRIFLFLYAVSVFWIIDTGAAMLFALGFSLFLWFLHNRLAIRNVIFSFVFFSLSLIGIFALLNFTHIIFGYKQIAIVEAVNALRLHSLDGLLMIPMPAHSYFWITMLIYFAIMIYLFTISEWDNNQKLILLSANLMFFANSYFVGRSHDANLFNLSNIILLNLFLLIGVSWKTLKNPTLRILFACFLLFIFIVLPAIQRKYTIAEMIEKKVNMFLAGNIFQPALPQELESRFAKEKKLIAKNLKDDEVLILSGDDTYLYIVSDKKNLLDYNPQSGIGTEREMKSALKRALRSCPQKIAVDCNAVGKCQNINYYTNSWPLTSFILDTLQKDCRTIYKPTVCTDTLCIAQKT</sequence>
<evidence type="ECO:0000313" key="2">
    <source>
        <dbReference type="EMBL" id="OGK25483.1"/>
    </source>
</evidence>
<protein>
    <submittedName>
        <fullName evidence="2">Uncharacterized protein</fullName>
    </submittedName>
</protein>
<evidence type="ECO:0000313" key="3">
    <source>
        <dbReference type="Proteomes" id="UP000177913"/>
    </source>
</evidence>
<feature type="transmembrane region" description="Helical" evidence="1">
    <location>
        <begin position="231"/>
        <end position="249"/>
    </location>
</feature>
<accession>A0A1F7H311</accession>
<dbReference type="EMBL" id="MFZO01000007">
    <property type="protein sequence ID" value="OGK25483.1"/>
    <property type="molecule type" value="Genomic_DNA"/>
</dbReference>
<dbReference type="AlphaFoldDB" id="A0A1F7H311"/>
<proteinExistence type="predicted"/>
<evidence type="ECO:0000256" key="1">
    <source>
        <dbReference type="SAM" id="Phobius"/>
    </source>
</evidence>
<reference evidence="2 3" key="1">
    <citation type="journal article" date="2016" name="Nat. Commun.">
        <title>Thousands of microbial genomes shed light on interconnected biogeochemical processes in an aquifer system.</title>
        <authorList>
            <person name="Anantharaman K."/>
            <person name="Brown C.T."/>
            <person name="Hug L.A."/>
            <person name="Sharon I."/>
            <person name="Castelle C.J."/>
            <person name="Probst A.J."/>
            <person name="Thomas B.C."/>
            <person name="Singh A."/>
            <person name="Wilkins M.J."/>
            <person name="Karaoz U."/>
            <person name="Brodie E.L."/>
            <person name="Williams K.H."/>
            <person name="Hubbard S.S."/>
            <person name="Banfield J.F."/>
        </authorList>
    </citation>
    <scope>NUCLEOTIDE SEQUENCE [LARGE SCALE GENOMIC DNA]</scope>
</reference>
<organism evidence="2 3">
    <name type="scientific">Candidatus Roizmanbacteria bacterium RIFCSPHIGHO2_02_FULL_38_11</name>
    <dbReference type="NCBI Taxonomy" id="1802039"/>
    <lineage>
        <taxon>Bacteria</taxon>
        <taxon>Candidatus Roizmaniibacteriota</taxon>
    </lineage>
</organism>
<keyword evidence="1" id="KW-0812">Transmembrane</keyword>
<feature type="transmembrane region" description="Helical" evidence="1">
    <location>
        <begin position="255"/>
        <end position="281"/>
    </location>
</feature>
<feature type="transmembrane region" description="Helical" evidence="1">
    <location>
        <begin position="87"/>
        <end position="108"/>
    </location>
</feature>
<keyword evidence="1" id="KW-1133">Transmembrane helix</keyword>
<feature type="transmembrane region" description="Helical" evidence="1">
    <location>
        <begin position="158"/>
        <end position="178"/>
    </location>
</feature>
<feature type="transmembrane region" description="Helical" evidence="1">
    <location>
        <begin position="12"/>
        <end position="32"/>
    </location>
</feature>
<comment type="caution">
    <text evidence="2">The sequence shown here is derived from an EMBL/GenBank/DDBJ whole genome shotgun (WGS) entry which is preliminary data.</text>
</comment>
<feature type="transmembrane region" description="Helical" evidence="1">
    <location>
        <begin position="433"/>
        <end position="450"/>
    </location>
</feature>
<feature type="transmembrane region" description="Helical" evidence="1">
    <location>
        <begin position="310"/>
        <end position="339"/>
    </location>
</feature>
<feature type="transmembrane region" description="Helical" evidence="1">
    <location>
        <begin position="457"/>
        <end position="476"/>
    </location>
</feature>
<gene>
    <name evidence="2" type="ORF">A3C25_00030</name>
</gene>